<accession>Q9A8E0</accession>
<reference evidence="1 2" key="1">
    <citation type="journal article" date="2001" name="Proc. Natl. Acad. Sci. U.S.A.">
        <title>Complete genome sequence of Caulobacter crescentus.</title>
        <authorList>
            <person name="Nierman W.C."/>
            <person name="Feldblyum T.V."/>
            <person name="Laub M.T."/>
            <person name="Paulsen I.T."/>
            <person name="Nelson K.E."/>
            <person name="Eisen J.A."/>
            <person name="Heidelberg J.F."/>
            <person name="Alley M.R."/>
            <person name="Ohta N."/>
            <person name="Maddock J.R."/>
            <person name="Potocka I."/>
            <person name="Nelson W.C."/>
            <person name="Newton A."/>
            <person name="Stephens C."/>
            <person name="Phadke N.D."/>
            <person name="Ely B."/>
            <person name="DeBoy R.T."/>
            <person name="Dodson R.J."/>
            <person name="Durkin A.S."/>
            <person name="Gwinn M.L."/>
            <person name="Haft D.H."/>
            <person name="Kolonay J.F."/>
            <person name="Smit J."/>
            <person name="Craven M.B."/>
            <person name="Khouri H."/>
            <person name="Shetty J."/>
            <person name="Berry K."/>
            <person name="Utterback T."/>
            <person name="Tran K."/>
            <person name="Wolf A."/>
            <person name="Vamathevan J."/>
            <person name="Ermolaeva M."/>
            <person name="White O."/>
            <person name="Salzberg S.L."/>
            <person name="Venter J.C."/>
            <person name="Shapiro L."/>
            <person name="Fraser C.M."/>
        </authorList>
    </citation>
    <scope>NUCLEOTIDE SEQUENCE [LARGE SCALE GENOMIC DNA]</scope>
    <source>
        <strain evidence="2">ATCC 19089 / CB15</strain>
    </source>
</reference>
<protein>
    <submittedName>
        <fullName evidence="1">Uncharacterized protein</fullName>
    </submittedName>
</protein>
<evidence type="ECO:0000313" key="1">
    <source>
        <dbReference type="EMBL" id="AAK23395.1"/>
    </source>
</evidence>
<dbReference type="Proteomes" id="UP000001816">
    <property type="component" value="Chromosome"/>
</dbReference>
<name>Q9A8E0_CAUVC</name>
<gene>
    <name evidence="1" type="ordered locus">CC_1414</name>
</gene>
<evidence type="ECO:0000313" key="2">
    <source>
        <dbReference type="Proteomes" id="UP000001816"/>
    </source>
</evidence>
<sequence length="150" mass="16730">MLAVKHQPGSGNAARAVFDVRIKVDLLTARVHHQKAIGVLAHPLILIDDLETGTRRRIAAVDRVRHPDIAREVHAEIAVDFDGSPLKRPARVDELIAQRKHQFAALGQIQKQAPRPSRIHKVHEAVVLVQTNDELDNFSGCWFGHFSTPD</sequence>
<dbReference type="BioCyc" id="CAULO:CC1414-MONOMER"/>
<dbReference type="EMBL" id="AE005673">
    <property type="protein sequence ID" value="AAK23395.1"/>
    <property type="molecule type" value="Genomic_DNA"/>
</dbReference>
<organism evidence="1 2">
    <name type="scientific">Caulobacter vibrioides (strain ATCC 19089 / CIP 103742 / CB 15)</name>
    <name type="common">Caulobacter crescentus</name>
    <dbReference type="NCBI Taxonomy" id="190650"/>
    <lineage>
        <taxon>Bacteria</taxon>
        <taxon>Pseudomonadati</taxon>
        <taxon>Pseudomonadota</taxon>
        <taxon>Alphaproteobacteria</taxon>
        <taxon>Caulobacterales</taxon>
        <taxon>Caulobacteraceae</taxon>
        <taxon>Caulobacter</taxon>
    </lineage>
</organism>
<dbReference type="PIR" id="G87424">
    <property type="entry name" value="G87424"/>
</dbReference>
<keyword evidence="2" id="KW-1185">Reference proteome</keyword>
<dbReference type="HOGENOM" id="CLU_1737249_0_0_5"/>
<dbReference type="KEGG" id="ccr:CC_1414"/>
<dbReference type="EnsemblBacteria" id="AAK23395">
    <property type="protein sequence ID" value="AAK23395"/>
    <property type="gene ID" value="CC_1414"/>
</dbReference>
<proteinExistence type="predicted"/>
<dbReference type="AlphaFoldDB" id="Q9A8E0"/>